<name>A0AAV9PI18_9PEZI</name>
<evidence type="ECO:0000313" key="2">
    <source>
        <dbReference type="EMBL" id="KAK5173564.1"/>
    </source>
</evidence>
<reference evidence="2 3" key="1">
    <citation type="submission" date="2023-08" db="EMBL/GenBank/DDBJ databases">
        <title>Black Yeasts Isolated from many extreme environments.</title>
        <authorList>
            <person name="Coleine C."/>
            <person name="Stajich J.E."/>
            <person name="Selbmann L."/>
        </authorList>
    </citation>
    <scope>NUCLEOTIDE SEQUENCE [LARGE SCALE GENOMIC DNA]</scope>
    <source>
        <strain evidence="2 3">CCFEE 5935</strain>
    </source>
</reference>
<organism evidence="2 3">
    <name type="scientific">Saxophila tyrrhenica</name>
    <dbReference type="NCBI Taxonomy" id="1690608"/>
    <lineage>
        <taxon>Eukaryota</taxon>
        <taxon>Fungi</taxon>
        <taxon>Dikarya</taxon>
        <taxon>Ascomycota</taxon>
        <taxon>Pezizomycotina</taxon>
        <taxon>Dothideomycetes</taxon>
        <taxon>Dothideomycetidae</taxon>
        <taxon>Mycosphaerellales</taxon>
        <taxon>Extremaceae</taxon>
        <taxon>Saxophila</taxon>
    </lineage>
</organism>
<dbReference type="AlphaFoldDB" id="A0AAV9PI18"/>
<sequence>MRSSLSKCLQHAALLSFVLPALVKGNQFYAFYADKLTSDGIESYHGIWPTDTFPDITDTGACIAQDSIIGNMEEGISYGCEEMAAFEMTVDSSWVNKCGLEDGDVLHFTPDVSGEWLDVKINDNELIMAACYPPDTCKVGQRSDDNVWETVDCPYPENDEENVDYLIYAQWRCEDAGDWIDPNNVDPPNTYFGIQC</sequence>
<feature type="chain" id="PRO_5043350735" evidence="1">
    <location>
        <begin position="26"/>
        <end position="196"/>
    </location>
</feature>
<keyword evidence="3" id="KW-1185">Reference proteome</keyword>
<keyword evidence="1" id="KW-0732">Signal</keyword>
<feature type="signal peptide" evidence="1">
    <location>
        <begin position="1"/>
        <end position="25"/>
    </location>
</feature>
<dbReference type="RefSeq" id="XP_064662259.1">
    <property type="nucleotide sequence ID" value="XM_064799504.1"/>
</dbReference>
<evidence type="ECO:0000256" key="1">
    <source>
        <dbReference type="SAM" id="SignalP"/>
    </source>
</evidence>
<evidence type="ECO:0000313" key="3">
    <source>
        <dbReference type="Proteomes" id="UP001337655"/>
    </source>
</evidence>
<dbReference type="GeneID" id="89923592"/>
<gene>
    <name evidence="2" type="ORF">LTR77_002245</name>
</gene>
<protein>
    <submittedName>
        <fullName evidence="2">Uncharacterized protein</fullName>
    </submittedName>
</protein>
<accession>A0AAV9PI18</accession>
<comment type="caution">
    <text evidence="2">The sequence shown here is derived from an EMBL/GenBank/DDBJ whole genome shotgun (WGS) entry which is preliminary data.</text>
</comment>
<dbReference type="Proteomes" id="UP001337655">
    <property type="component" value="Unassembled WGS sequence"/>
</dbReference>
<proteinExistence type="predicted"/>
<dbReference type="EMBL" id="JAVRRT010000003">
    <property type="protein sequence ID" value="KAK5173564.1"/>
    <property type="molecule type" value="Genomic_DNA"/>
</dbReference>